<evidence type="ECO:0000256" key="2">
    <source>
        <dbReference type="ARBA" id="ARBA00023125"/>
    </source>
</evidence>
<organism evidence="5 6">
    <name type="scientific">Micromonospora rifamycinica</name>
    <dbReference type="NCBI Taxonomy" id="291594"/>
    <lineage>
        <taxon>Bacteria</taxon>
        <taxon>Bacillati</taxon>
        <taxon>Actinomycetota</taxon>
        <taxon>Actinomycetes</taxon>
        <taxon>Micromonosporales</taxon>
        <taxon>Micromonosporaceae</taxon>
        <taxon>Micromonospora</taxon>
    </lineage>
</organism>
<dbReference type="InterPro" id="IPR037923">
    <property type="entry name" value="HTH-like"/>
</dbReference>
<dbReference type="InterPro" id="IPR018060">
    <property type="entry name" value="HTH_AraC"/>
</dbReference>
<dbReference type="Pfam" id="PF12833">
    <property type="entry name" value="HTH_18"/>
    <property type="match status" value="1"/>
</dbReference>
<evidence type="ECO:0000259" key="4">
    <source>
        <dbReference type="PROSITE" id="PS01124"/>
    </source>
</evidence>
<dbReference type="GO" id="GO:0003700">
    <property type="term" value="F:DNA-binding transcription factor activity"/>
    <property type="evidence" value="ECO:0007669"/>
    <property type="project" value="InterPro"/>
</dbReference>
<reference evidence="6" key="1">
    <citation type="submission" date="2016-06" db="EMBL/GenBank/DDBJ databases">
        <authorList>
            <person name="Varghese N."/>
            <person name="Submissions Spin"/>
        </authorList>
    </citation>
    <scope>NUCLEOTIDE SEQUENCE [LARGE SCALE GENOMIC DNA]</scope>
    <source>
        <strain evidence="6">DSM 44983</strain>
    </source>
</reference>
<keyword evidence="2" id="KW-0238">DNA-binding</keyword>
<gene>
    <name evidence="5" type="ORF">GA0070623_0019</name>
</gene>
<dbReference type="AlphaFoldDB" id="A0A1C5GM49"/>
<accession>A0A1C5GM49</accession>
<dbReference type="Proteomes" id="UP000198226">
    <property type="component" value="Chromosome I"/>
</dbReference>
<dbReference type="InterPro" id="IPR050204">
    <property type="entry name" value="AraC_XylS_family_regulators"/>
</dbReference>
<dbReference type="EMBL" id="LT607752">
    <property type="protein sequence ID" value="SCG34849.1"/>
    <property type="molecule type" value="Genomic_DNA"/>
</dbReference>
<dbReference type="PANTHER" id="PTHR46796:SF2">
    <property type="entry name" value="TRANSCRIPTIONAL REGULATORY PROTEIN"/>
    <property type="match status" value="1"/>
</dbReference>
<dbReference type="Gene3D" id="1.10.10.60">
    <property type="entry name" value="Homeodomain-like"/>
    <property type="match status" value="1"/>
</dbReference>
<dbReference type="SMART" id="SM00342">
    <property type="entry name" value="HTH_ARAC"/>
    <property type="match status" value="1"/>
</dbReference>
<dbReference type="InterPro" id="IPR003313">
    <property type="entry name" value="AraC-bd"/>
</dbReference>
<dbReference type="PROSITE" id="PS01124">
    <property type="entry name" value="HTH_ARAC_FAMILY_2"/>
    <property type="match status" value="1"/>
</dbReference>
<keyword evidence="6" id="KW-1185">Reference proteome</keyword>
<protein>
    <submittedName>
        <fullName evidence="5">Transcriptional regulator, AraC family</fullName>
    </submittedName>
</protein>
<dbReference type="InterPro" id="IPR009057">
    <property type="entry name" value="Homeodomain-like_sf"/>
</dbReference>
<evidence type="ECO:0000313" key="6">
    <source>
        <dbReference type="Proteomes" id="UP000198226"/>
    </source>
</evidence>
<evidence type="ECO:0000256" key="1">
    <source>
        <dbReference type="ARBA" id="ARBA00023015"/>
    </source>
</evidence>
<feature type="domain" description="HTH araC/xylS-type" evidence="4">
    <location>
        <begin position="187"/>
        <end position="284"/>
    </location>
</feature>
<evidence type="ECO:0000256" key="3">
    <source>
        <dbReference type="ARBA" id="ARBA00023163"/>
    </source>
</evidence>
<keyword evidence="3" id="KW-0804">Transcription</keyword>
<dbReference type="PANTHER" id="PTHR46796">
    <property type="entry name" value="HTH-TYPE TRANSCRIPTIONAL ACTIVATOR RHAS-RELATED"/>
    <property type="match status" value="1"/>
</dbReference>
<name>A0A1C5GM49_9ACTN</name>
<dbReference type="SUPFAM" id="SSF51215">
    <property type="entry name" value="Regulatory protein AraC"/>
    <property type="match status" value="1"/>
</dbReference>
<keyword evidence="1" id="KW-0805">Transcription regulation</keyword>
<sequence>MRPGTADGGASRRNGSGRLLYVDVVDAGQRVTAWRPAVEGIVEVLHARFTGHTYPMHTHDCWTLLIVDDGVIEYDLNRTHHGVLRSQVTLLPPDVAHDGRAATAAGFRKRVLYLDPATLDTGLIGAAVDAPILTEPALRQRVHWLHQALAQPGEEFAAQSRFSLIREGLAQHLRPTPLSRPEPALARRLRRLLDERTVDGVTLELAAREFDVSPAHLVRSFTGAYGLAPHAYLTGRRIDAARRLLLRGVPAGQVAAATGFYDQPHLTRHFRRYLGVTPGRYAAG</sequence>
<proteinExistence type="predicted"/>
<evidence type="ECO:0000313" key="5">
    <source>
        <dbReference type="EMBL" id="SCG34849.1"/>
    </source>
</evidence>
<dbReference type="SUPFAM" id="SSF46689">
    <property type="entry name" value="Homeodomain-like"/>
    <property type="match status" value="2"/>
</dbReference>
<dbReference type="Pfam" id="PF02311">
    <property type="entry name" value="AraC_binding"/>
    <property type="match status" value="1"/>
</dbReference>
<dbReference type="GO" id="GO:0043565">
    <property type="term" value="F:sequence-specific DNA binding"/>
    <property type="evidence" value="ECO:0007669"/>
    <property type="project" value="InterPro"/>
</dbReference>